<evidence type="ECO:0008006" key="3">
    <source>
        <dbReference type="Google" id="ProtNLM"/>
    </source>
</evidence>
<comment type="caution">
    <text evidence="1">The sequence shown here is derived from an EMBL/GenBank/DDBJ whole genome shotgun (WGS) entry which is preliminary data.</text>
</comment>
<dbReference type="Proteomes" id="UP001596104">
    <property type="component" value="Unassembled WGS sequence"/>
</dbReference>
<sequence>MELQENEKLITLKQASEVFGLPLFKFYRAAKAGQIPTYTLFNSRKYVKLREIAEIIEKSRASAGA</sequence>
<dbReference type="RefSeq" id="WP_377007310.1">
    <property type="nucleotide sequence ID" value="NZ_JBHSLV010000012.1"/>
</dbReference>
<accession>A0ABW0H5M3</accession>
<evidence type="ECO:0000313" key="2">
    <source>
        <dbReference type="Proteomes" id="UP001596104"/>
    </source>
</evidence>
<proteinExistence type="predicted"/>
<keyword evidence="2" id="KW-1185">Reference proteome</keyword>
<dbReference type="EMBL" id="JBHSLV010000012">
    <property type="protein sequence ID" value="MFC5392512.1"/>
    <property type="molecule type" value="Genomic_DNA"/>
</dbReference>
<reference evidence="2" key="1">
    <citation type="journal article" date="2019" name="Int. J. Syst. Evol. Microbiol.">
        <title>The Global Catalogue of Microorganisms (GCM) 10K type strain sequencing project: providing services to taxonomists for standard genome sequencing and annotation.</title>
        <authorList>
            <consortium name="The Broad Institute Genomics Platform"/>
            <consortium name="The Broad Institute Genome Sequencing Center for Infectious Disease"/>
            <person name="Wu L."/>
            <person name="Ma J."/>
        </authorList>
    </citation>
    <scope>NUCLEOTIDE SEQUENCE [LARGE SCALE GENOMIC DNA]</scope>
    <source>
        <strain evidence="2">CGMCC 1.16326</strain>
    </source>
</reference>
<name>A0ABW0H5M3_9HYPH</name>
<evidence type="ECO:0000313" key="1">
    <source>
        <dbReference type="EMBL" id="MFC5392512.1"/>
    </source>
</evidence>
<organism evidence="1 2">
    <name type="scientific">Bosea vestrisii</name>
    <dbReference type="NCBI Taxonomy" id="151416"/>
    <lineage>
        <taxon>Bacteria</taxon>
        <taxon>Pseudomonadati</taxon>
        <taxon>Pseudomonadota</taxon>
        <taxon>Alphaproteobacteria</taxon>
        <taxon>Hyphomicrobiales</taxon>
        <taxon>Boseaceae</taxon>
        <taxon>Bosea</taxon>
    </lineage>
</organism>
<protein>
    <recommendedName>
        <fullName evidence="3">Excisionase family DNA binding protein</fullName>
    </recommendedName>
</protein>
<gene>
    <name evidence="1" type="ORF">ACFPPC_07645</name>
</gene>